<evidence type="ECO:0000313" key="3">
    <source>
        <dbReference type="Proteomes" id="UP000001510"/>
    </source>
</evidence>
<sequence length="59" mass="6874">MCILFSKKRIKRVSVGLSGFVASTRPTNLLLFCPHEHDNDNLDWHDKSPLYLEQRPDHP</sequence>
<dbReference type="Proteomes" id="UP000001510">
    <property type="component" value="Chromosome"/>
</dbReference>
<dbReference type="PaxDb" id="449447-MAE_12160"/>
<proteinExistence type="predicted"/>
<dbReference type="EMBL" id="AP009552">
    <property type="protein sequence ID" value="BAG01038.1"/>
    <property type="molecule type" value="Genomic_DNA"/>
</dbReference>
<keyword evidence="3" id="KW-1185">Reference proteome</keyword>
<dbReference type="STRING" id="449447.MAE_12160"/>
<gene>
    <name evidence="2" type="ordered locus">MAE_12160</name>
</gene>
<organism evidence="2 3">
    <name type="scientific">Microcystis aeruginosa (strain NIES-843 / IAM M-2473)</name>
    <dbReference type="NCBI Taxonomy" id="449447"/>
    <lineage>
        <taxon>Bacteria</taxon>
        <taxon>Bacillati</taxon>
        <taxon>Cyanobacteriota</taxon>
        <taxon>Cyanophyceae</taxon>
        <taxon>Oscillatoriophycideae</taxon>
        <taxon>Chroococcales</taxon>
        <taxon>Microcystaceae</taxon>
        <taxon>Microcystis</taxon>
    </lineage>
</organism>
<accession>B0JSZ4</accession>
<dbReference type="EnsemblBacteria" id="BAG01038">
    <property type="protein sequence ID" value="BAG01038"/>
    <property type="gene ID" value="MAE_12160"/>
</dbReference>
<dbReference type="HOGENOM" id="CLU_2955384_0_0_3"/>
<dbReference type="AlphaFoldDB" id="B0JSZ4"/>
<reference evidence="2 3" key="1">
    <citation type="journal article" date="2007" name="DNA Res.">
        <title>Complete genomic structure of the bloom-forming toxic cyanobacterium Microcystis aeruginosa NIES-843.</title>
        <authorList>
            <person name="Kaneko T."/>
            <person name="Nakajima N."/>
            <person name="Okamoto S."/>
            <person name="Suzuki I."/>
            <person name="Tanabe Y."/>
            <person name="Tamaoki M."/>
            <person name="Nakamura Y."/>
            <person name="Kasai F."/>
            <person name="Watanabe A."/>
            <person name="Kawashima K."/>
            <person name="Kishida Y."/>
            <person name="Ono A."/>
            <person name="Shimizu Y."/>
            <person name="Takahashi C."/>
            <person name="Minami C."/>
            <person name="Fujishiro T."/>
            <person name="Kohara M."/>
            <person name="Katoh M."/>
            <person name="Nakazaki N."/>
            <person name="Nakayama S."/>
            <person name="Yamada M."/>
            <person name="Tabata S."/>
            <person name="Watanabe M.M."/>
        </authorList>
    </citation>
    <scope>NUCLEOTIDE SEQUENCE [LARGE SCALE GENOMIC DNA]</scope>
    <source>
        <strain evidence="3">NIES-843 / IAM M-247</strain>
    </source>
</reference>
<evidence type="ECO:0000256" key="1">
    <source>
        <dbReference type="SAM" id="MobiDB-lite"/>
    </source>
</evidence>
<dbReference type="KEGG" id="mar:MAE_12160"/>
<feature type="region of interest" description="Disordered" evidence="1">
    <location>
        <begin position="39"/>
        <end position="59"/>
    </location>
</feature>
<protein>
    <submittedName>
        <fullName evidence="2">Uncharacterized protein</fullName>
    </submittedName>
</protein>
<name>B0JSZ4_MICAN</name>
<evidence type="ECO:0000313" key="2">
    <source>
        <dbReference type="EMBL" id="BAG01038.1"/>
    </source>
</evidence>